<feature type="transmembrane region" description="Helical" evidence="8">
    <location>
        <begin position="199"/>
        <end position="217"/>
    </location>
</feature>
<keyword evidence="7" id="KW-0479">Metal-binding</keyword>
<dbReference type="PANTHER" id="PTHR22926">
    <property type="entry name" value="PHOSPHO-N-ACETYLMURAMOYL-PENTAPEPTIDE-TRANSFERASE"/>
    <property type="match status" value="1"/>
</dbReference>
<dbReference type="AlphaFoldDB" id="A0A9E8MTI5"/>
<keyword evidence="10" id="KW-1185">Reference proteome</keyword>
<evidence type="ECO:0000256" key="3">
    <source>
        <dbReference type="ARBA" id="ARBA00022679"/>
    </source>
</evidence>
<keyword evidence="4 8" id="KW-0812">Transmembrane</keyword>
<dbReference type="GO" id="GO:0071555">
    <property type="term" value="P:cell wall organization"/>
    <property type="evidence" value="ECO:0007669"/>
    <property type="project" value="TreeGrafter"/>
</dbReference>
<evidence type="ECO:0000256" key="2">
    <source>
        <dbReference type="ARBA" id="ARBA00022475"/>
    </source>
</evidence>
<reference evidence="9" key="1">
    <citation type="submission" date="2022-11" db="EMBL/GenBank/DDBJ databases">
        <title>Lacinutrix neustonica HL-RS19T sp. nov., isolated from the surface microlayer sample of brackish Lake Shihwa.</title>
        <authorList>
            <person name="Choi J.Y."/>
            <person name="Hwang C.Y."/>
        </authorList>
    </citation>
    <scope>NUCLEOTIDE SEQUENCE</scope>
    <source>
        <strain evidence="9">HL-RS19</strain>
    </source>
</reference>
<sequence length="234" mass="25164">MSFIDTAFSNLYFLGVLSATIAVVLSRKIFPAIIYLSNTKNLMDVPGERSMHTHKTATLGGVGVFITFSLTLILFGLIVKLTVTDFAQLISLLFGIIILLFLGIKDDLLVLSAQKKLVGQIIAASVVVILGEVRISSLGGLLGIGELAPIVSVIFTILTFVFIINAFNLADGIDGLAGSIAILSSTIFGIYFLVNSNYLMALVSFILIGSLISFLYFNLSKDHKIFMGDSVQCL</sequence>
<feature type="transmembrane region" description="Helical" evidence="8">
    <location>
        <begin position="86"/>
        <end position="105"/>
    </location>
</feature>
<dbReference type="GO" id="GO:0016780">
    <property type="term" value="F:phosphotransferase activity, for other substituted phosphate groups"/>
    <property type="evidence" value="ECO:0007669"/>
    <property type="project" value="InterPro"/>
</dbReference>
<dbReference type="EMBL" id="CP113088">
    <property type="protein sequence ID" value="WAC01148.1"/>
    <property type="molecule type" value="Genomic_DNA"/>
</dbReference>
<dbReference type="PROSITE" id="PS01348">
    <property type="entry name" value="MRAY_2"/>
    <property type="match status" value="1"/>
</dbReference>
<evidence type="ECO:0000313" key="10">
    <source>
        <dbReference type="Proteomes" id="UP001164705"/>
    </source>
</evidence>
<protein>
    <submittedName>
        <fullName evidence="9">MraY family glycosyltransferase</fullName>
    </submittedName>
</protein>
<dbReference type="GO" id="GO:0009103">
    <property type="term" value="P:lipopolysaccharide biosynthetic process"/>
    <property type="evidence" value="ECO:0007669"/>
    <property type="project" value="TreeGrafter"/>
</dbReference>
<keyword evidence="5 8" id="KW-1133">Transmembrane helix</keyword>
<organism evidence="9 10">
    <name type="scientific">Lacinutrix neustonica</name>
    <dbReference type="NCBI Taxonomy" id="2980107"/>
    <lineage>
        <taxon>Bacteria</taxon>
        <taxon>Pseudomonadati</taxon>
        <taxon>Bacteroidota</taxon>
        <taxon>Flavobacteriia</taxon>
        <taxon>Flavobacteriales</taxon>
        <taxon>Flavobacteriaceae</taxon>
        <taxon>Lacinutrix</taxon>
    </lineage>
</organism>
<evidence type="ECO:0000256" key="1">
    <source>
        <dbReference type="ARBA" id="ARBA00004651"/>
    </source>
</evidence>
<feature type="binding site" evidence="7">
    <location>
        <position position="168"/>
    </location>
    <ligand>
        <name>Mg(2+)</name>
        <dbReference type="ChEBI" id="CHEBI:18420"/>
    </ligand>
</feature>
<dbReference type="PANTHER" id="PTHR22926:SF3">
    <property type="entry name" value="UNDECAPRENYL-PHOSPHATE ALPHA-N-ACETYLGLUCOSAMINYL 1-PHOSPHATE TRANSFERASE"/>
    <property type="match status" value="1"/>
</dbReference>
<dbReference type="Pfam" id="PF00953">
    <property type="entry name" value="Glycos_transf_4"/>
    <property type="match status" value="1"/>
</dbReference>
<keyword evidence="6 8" id="KW-0472">Membrane</keyword>
<dbReference type="InterPro" id="IPR000715">
    <property type="entry name" value="Glycosyl_transferase_4"/>
</dbReference>
<dbReference type="Proteomes" id="UP001164705">
    <property type="component" value="Chromosome"/>
</dbReference>
<feature type="transmembrane region" description="Helical" evidence="8">
    <location>
        <begin position="12"/>
        <end position="36"/>
    </location>
</feature>
<dbReference type="KEGG" id="lnu:N7U66_13410"/>
<dbReference type="GO" id="GO:0044038">
    <property type="term" value="P:cell wall macromolecule biosynthetic process"/>
    <property type="evidence" value="ECO:0007669"/>
    <property type="project" value="TreeGrafter"/>
</dbReference>
<comment type="subcellular location">
    <subcellularLocation>
        <location evidence="1">Cell membrane</location>
        <topology evidence="1">Multi-pass membrane protein</topology>
    </subcellularLocation>
</comment>
<feature type="transmembrane region" description="Helical" evidence="8">
    <location>
        <begin position="57"/>
        <end position="80"/>
    </location>
</feature>
<keyword evidence="3" id="KW-0808">Transferase</keyword>
<comment type="cofactor">
    <cofactor evidence="7">
        <name>Mg(2+)</name>
        <dbReference type="ChEBI" id="CHEBI:18420"/>
    </cofactor>
</comment>
<name>A0A9E8MTI5_9FLAO</name>
<evidence type="ECO:0000256" key="8">
    <source>
        <dbReference type="SAM" id="Phobius"/>
    </source>
</evidence>
<dbReference type="CDD" id="cd06853">
    <property type="entry name" value="GT_WecA_like"/>
    <property type="match status" value="1"/>
</dbReference>
<evidence type="ECO:0000313" key="9">
    <source>
        <dbReference type="EMBL" id="WAC01148.1"/>
    </source>
</evidence>
<evidence type="ECO:0000256" key="7">
    <source>
        <dbReference type="PIRSR" id="PIRSR600715-1"/>
    </source>
</evidence>
<keyword evidence="2" id="KW-1003">Cell membrane</keyword>
<evidence type="ECO:0000256" key="5">
    <source>
        <dbReference type="ARBA" id="ARBA00022989"/>
    </source>
</evidence>
<feature type="transmembrane region" description="Helical" evidence="8">
    <location>
        <begin position="175"/>
        <end position="193"/>
    </location>
</feature>
<dbReference type="GO" id="GO:0005886">
    <property type="term" value="C:plasma membrane"/>
    <property type="evidence" value="ECO:0007669"/>
    <property type="project" value="UniProtKB-SubCell"/>
</dbReference>
<evidence type="ECO:0000256" key="4">
    <source>
        <dbReference type="ARBA" id="ARBA00022692"/>
    </source>
</evidence>
<feature type="binding site" evidence="7">
    <location>
        <position position="229"/>
    </location>
    <ligand>
        <name>Mg(2+)</name>
        <dbReference type="ChEBI" id="CHEBI:18420"/>
    </ligand>
</feature>
<evidence type="ECO:0000256" key="6">
    <source>
        <dbReference type="ARBA" id="ARBA00023136"/>
    </source>
</evidence>
<accession>A0A9E8MTI5</accession>
<proteinExistence type="predicted"/>
<dbReference type="GO" id="GO:0046872">
    <property type="term" value="F:metal ion binding"/>
    <property type="evidence" value="ECO:0007669"/>
    <property type="project" value="UniProtKB-KW"/>
</dbReference>
<gene>
    <name evidence="9" type="ORF">N7U66_13410</name>
</gene>
<dbReference type="InterPro" id="IPR018480">
    <property type="entry name" value="PNAcMuramoyl-5peptid_Trfase_CS"/>
</dbReference>
<keyword evidence="7" id="KW-0460">Magnesium</keyword>
<dbReference type="RefSeq" id="WP_267675764.1">
    <property type="nucleotide sequence ID" value="NZ_CP113088.1"/>
</dbReference>
<feature type="transmembrane region" description="Helical" evidence="8">
    <location>
        <begin position="147"/>
        <end position="168"/>
    </location>
</feature>